<dbReference type="Proteomes" id="UP000695000">
    <property type="component" value="Unplaced"/>
</dbReference>
<accession>A0ABM1M617</accession>
<keyword evidence="7 8" id="KW-0044">Antibiotic</keyword>
<evidence type="ECO:0000256" key="4">
    <source>
        <dbReference type="ARBA" id="ARBA00022529"/>
    </source>
</evidence>
<gene>
    <name evidence="11" type="primary">LOC108557843</name>
</gene>
<evidence type="ECO:0000256" key="1">
    <source>
        <dbReference type="ARBA" id="ARBA00004613"/>
    </source>
</evidence>
<evidence type="ECO:0000256" key="6">
    <source>
        <dbReference type="ARBA" id="ARBA00022859"/>
    </source>
</evidence>
<evidence type="ECO:0000256" key="8">
    <source>
        <dbReference type="RuleBase" id="RU003948"/>
    </source>
</evidence>
<evidence type="ECO:0000256" key="3">
    <source>
        <dbReference type="ARBA" id="ARBA00022525"/>
    </source>
</evidence>
<dbReference type="PANTHER" id="PTHR38329">
    <property type="entry name" value="CECROPIN-A1-RELATED"/>
    <property type="match status" value="1"/>
</dbReference>
<evidence type="ECO:0000256" key="5">
    <source>
        <dbReference type="ARBA" id="ARBA00022588"/>
    </source>
</evidence>
<feature type="signal peptide" evidence="9">
    <location>
        <begin position="1"/>
        <end position="23"/>
    </location>
</feature>
<evidence type="ECO:0000256" key="7">
    <source>
        <dbReference type="ARBA" id="ARBA00023022"/>
    </source>
</evidence>
<keyword evidence="6 8" id="KW-0391">Immunity</keyword>
<dbReference type="RefSeq" id="XP_017770017.1">
    <property type="nucleotide sequence ID" value="XM_017914528.1"/>
</dbReference>
<proteinExistence type="inferred from homology"/>
<comment type="subcellular location">
    <subcellularLocation>
        <location evidence="1 8">Secreted</location>
    </subcellularLocation>
</comment>
<dbReference type="InterPro" id="IPR020400">
    <property type="entry name" value="CecC/Srx/CECD"/>
</dbReference>
<keyword evidence="4 8" id="KW-0929">Antimicrobial</keyword>
<name>A0ABM1M617_NICVS</name>
<feature type="chain" id="PRO_5047083259" evidence="9">
    <location>
        <begin position="24"/>
        <end position="65"/>
    </location>
</feature>
<keyword evidence="3" id="KW-0964">Secreted</keyword>
<reference evidence="11" key="1">
    <citation type="submission" date="2025-08" db="UniProtKB">
        <authorList>
            <consortium name="RefSeq"/>
        </authorList>
    </citation>
    <scope>IDENTIFICATION</scope>
    <source>
        <tissue evidence="11">Whole Larva</tissue>
    </source>
</reference>
<protein>
    <submittedName>
        <fullName evidence="11">Cecropin-C-like</fullName>
    </submittedName>
</protein>
<evidence type="ECO:0000256" key="9">
    <source>
        <dbReference type="SAM" id="SignalP"/>
    </source>
</evidence>
<organism evidence="10 11">
    <name type="scientific">Nicrophorus vespilloides</name>
    <name type="common">Boreal carrion beetle</name>
    <dbReference type="NCBI Taxonomy" id="110193"/>
    <lineage>
        <taxon>Eukaryota</taxon>
        <taxon>Metazoa</taxon>
        <taxon>Ecdysozoa</taxon>
        <taxon>Arthropoda</taxon>
        <taxon>Hexapoda</taxon>
        <taxon>Insecta</taxon>
        <taxon>Pterygota</taxon>
        <taxon>Neoptera</taxon>
        <taxon>Endopterygota</taxon>
        <taxon>Coleoptera</taxon>
        <taxon>Polyphaga</taxon>
        <taxon>Staphyliniformia</taxon>
        <taxon>Silphidae</taxon>
        <taxon>Nicrophorinae</taxon>
        <taxon>Nicrophorus</taxon>
    </lineage>
</organism>
<evidence type="ECO:0000313" key="10">
    <source>
        <dbReference type="Proteomes" id="UP000695000"/>
    </source>
</evidence>
<evidence type="ECO:0000313" key="11">
    <source>
        <dbReference type="RefSeq" id="XP_017770017.1"/>
    </source>
</evidence>
<sequence>MNLKVIFVFALVVIAALMGQAEAGSKRWRKFEKKFKHAAHKVKEALPVIQGYAAVAGTVAALGRK</sequence>
<dbReference type="PANTHER" id="PTHR38329:SF1">
    <property type="entry name" value="CECROPIN-A1-RELATED"/>
    <property type="match status" value="1"/>
</dbReference>
<keyword evidence="9" id="KW-0732">Signal</keyword>
<keyword evidence="5 8" id="KW-0399">Innate immunity</keyword>
<comment type="similarity">
    <text evidence="2 8">Belongs to the cecropin family.</text>
</comment>
<evidence type="ECO:0000256" key="2">
    <source>
        <dbReference type="ARBA" id="ARBA00010680"/>
    </source>
</evidence>
<keyword evidence="10" id="KW-1185">Reference proteome</keyword>
<dbReference type="GeneID" id="108557843"/>